<evidence type="ECO:0000313" key="2">
    <source>
        <dbReference type="Proteomes" id="UP000694941"/>
    </source>
</evidence>
<dbReference type="RefSeq" id="XP_013792340.1">
    <property type="nucleotide sequence ID" value="XM_013936886.2"/>
</dbReference>
<dbReference type="Proteomes" id="UP000694941">
    <property type="component" value="Unplaced"/>
</dbReference>
<protein>
    <submittedName>
        <fullName evidence="3">Uncharacterized protein LOC106476220 isoform X1</fullName>
    </submittedName>
</protein>
<evidence type="ECO:0000256" key="1">
    <source>
        <dbReference type="SAM" id="MobiDB-lite"/>
    </source>
</evidence>
<organism evidence="2 3">
    <name type="scientific">Limulus polyphemus</name>
    <name type="common">Atlantic horseshoe crab</name>
    <dbReference type="NCBI Taxonomy" id="6850"/>
    <lineage>
        <taxon>Eukaryota</taxon>
        <taxon>Metazoa</taxon>
        <taxon>Ecdysozoa</taxon>
        <taxon>Arthropoda</taxon>
        <taxon>Chelicerata</taxon>
        <taxon>Merostomata</taxon>
        <taxon>Xiphosura</taxon>
        <taxon>Limulidae</taxon>
        <taxon>Limulus</taxon>
    </lineage>
</organism>
<evidence type="ECO:0000313" key="3">
    <source>
        <dbReference type="RefSeq" id="XP_013792340.1"/>
    </source>
</evidence>
<accession>A0ABM1C0Z5</accession>
<feature type="region of interest" description="Disordered" evidence="1">
    <location>
        <begin position="73"/>
        <end position="112"/>
    </location>
</feature>
<gene>
    <name evidence="3" type="primary">LOC106476220</name>
</gene>
<name>A0ABM1C0Z5_LIMPO</name>
<proteinExistence type="predicted"/>
<keyword evidence="2" id="KW-1185">Reference proteome</keyword>
<dbReference type="GeneID" id="106476220"/>
<sequence>MASHIDARLRLYYVTVPRESSENGIDNPFRPDGDLSKEAESIVCLIKEGKPITPTKGERDDSGLEDLVQEPTMDEVDKAKEEQVVPQVANSVTSAKPDVNGDAPKTASPSEPAVVEVQHGIVVPPADSSQVESVVIKKKPKCRCCVIQ</sequence>
<reference evidence="3" key="1">
    <citation type="submission" date="2025-08" db="UniProtKB">
        <authorList>
            <consortium name="RefSeq"/>
        </authorList>
    </citation>
    <scope>IDENTIFICATION</scope>
    <source>
        <tissue evidence="3">Muscle</tissue>
    </source>
</reference>